<evidence type="ECO:0000256" key="2">
    <source>
        <dbReference type="ARBA" id="ARBA00022747"/>
    </source>
</evidence>
<keyword evidence="3" id="KW-0238">DNA-binding</keyword>
<organism evidence="5 6">
    <name type="scientific">Paraglaciecola algarum</name>
    <dbReference type="NCBI Taxonomy" id="3050085"/>
    <lineage>
        <taxon>Bacteria</taxon>
        <taxon>Pseudomonadati</taxon>
        <taxon>Pseudomonadota</taxon>
        <taxon>Gammaproteobacteria</taxon>
        <taxon>Alteromonadales</taxon>
        <taxon>Alteromonadaceae</taxon>
        <taxon>Paraglaciecola</taxon>
    </lineage>
</organism>
<evidence type="ECO:0000256" key="1">
    <source>
        <dbReference type="ARBA" id="ARBA00010923"/>
    </source>
</evidence>
<comment type="caution">
    <text evidence="5">The sequence shown here is derived from an EMBL/GenBank/DDBJ whole genome shotgun (WGS) entry which is preliminary data.</text>
</comment>
<gene>
    <name evidence="5" type="ORF">L0668_10260</name>
</gene>
<dbReference type="EC" id="3.1.21.-" evidence="5"/>
<dbReference type="Proteomes" id="UP001521137">
    <property type="component" value="Unassembled WGS sequence"/>
</dbReference>
<evidence type="ECO:0000313" key="6">
    <source>
        <dbReference type="Proteomes" id="UP001521137"/>
    </source>
</evidence>
<evidence type="ECO:0000259" key="4">
    <source>
        <dbReference type="Pfam" id="PF01420"/>
    </source>
</evidence>
<evidence type="ECO:0000313" key="5">
    <source>
        <dbReference type="EMBL" id="MCF2948489.1"/>
    </source>
</evidence>
<comment type="similarity">
    <text evidence="1">Belongs to the type-I restriction system S methylase family.</text>
</comment>
<reference evidence="5 6" key="1">
    <citation type="submission" date="2022-01" db="EMBL/GenBank/DDBJ databases">
        <title>Paraglaciecola sp. G1-23.</title>
        <authorList>
            <person name="Jin M.S."/>
            <person name="Han D.M."/>
            <person name="Kim H.M."/>
            <person name="Jeon C.O."/>
        </authorList>
    </citation>
    <scope>NUCLEOTIDE SEQUENCE [LARGE SCALE GENOMIC DNA]</scope>
    <source>
        <strain evidence="5 6">G1-23</strain>
    </source>
</reference>
<protein>
    <submittedName>
        <fullName evidence="5">Restriction endonuclease subunit S</fullName>
        <ecNumber evidence="5">3.1.21.-</ecNumber>
    </submittedName>
</protein>
<proteinExistence type="inferred from homology"/>
<keyword evidence="5" id="KW-0378">Hydrolase</keyword>
<dbReference type="RefSeq" id="WP_235312297.1">
    <property type="nucleotide sequence ID" value="NZ_JAKGAS010000004.1"/>
</dbReference>
<evidence type="ECO:0000256" key="3">
    <source>
        <dbReference type="ARBA" id="ARBA00023125"/>
    </source>
</evidence>
<dbReference type="PANTHER" id="PTHR30408:SF13">
    <property type="entry name" value="TYPE I RESTRICTION ENZYME HINDI SPECIFICITY SUBUNIT"/>
    <property type="match status" value="1"/>
</dbReference>
<feature type="domain" description="Type I restriction modification DNA specificity" evidence="4">
    <location>
        <begin position="3"/>
        <end position="184"/>
    </location>
</feature>
<accession>A0ABS9D9M9</accession>
<dbReference type="GO" id="GO:0016787">
    <property type="term" value="F:hydrolase activity"/>
    <property type="evidence" value="ECO:0007669"/>
    <property type="project" value="UniProtKB-KW"/>
</dbReference>
<sequence>MSWTEYNLGELIRVKHGFAFKSEFFSPEGKHIVLTPGNFHESGGFKSRGDKDRFYSGEYPEQYLLKKDDLIVAMTEQGEGLLGSSSLIPDNDKFLHNQRLGLVEIIEPEKVEKYFLYLVFNNPIIRHQIAGSATGTKVKHTAPERIYRCKFKFPSRPLQKKIAAIIYSYNNFIENNLKRIKLLEEMAQITYEEWFVRMKFPGHETAIFDKETGLPEGWSASNLGHFIEHEIGGGWGEEEASKEFSESAYVIRGTDFDGLPTGKTQNVPLRWHKKSNLASRKLAPGDIIFEVSGGSQNEGVAKTVLMTEELLSLFNEDVMCASFCKLARPISTEVGHYLFYFLRFLRKIKASEVFEIRSASNIVNYNWTAFLKFQEVNFPSESLLDEFHTFSENSTKQTSVLAKQVKLLKEARDILLPRLMTGMIDIEQVELPEAMLERIEVREDKMATA</sequence>
<dbReference type="EMBL" id="JAKGAS010000004">
    <property type="protein sequence ID" value="MCF2948489.1"/>
    <property type="molecule type" value="Genomic_DNA"/>
</dbReference>
<dbReference type="Gene3D" id="3.90.220.20">
    <property type="entry name" value="DNA methylase specificity domains"/>
    <property type="match status" value="2"/>
</dbReference>
<dbReference type="InterPro" id="IPR044946">
    <property type="entry name" value="Restrct_endonuc_typeI_TRD_sf"/>
</dbReference>
<keyword evidence="5" id="KW-0540">Nuclease</keyword>
<dbReference type="Pfam" id="PF01420">
    <property type="entry name" value="Methylase_S"/>
    <property type="match status" value="1"/>
</dbReference>
<keyword evidence="2" id="KW-0680">Restriction system</keyword>
<keyword evidence="5" id="KW-0255">Endonuclease</keyword>
<dbReference type="CDD" id="cd17278">
    <property type="entry name" value="RMtype1_S_LdeBORF1052P-TRD2-CR2"/>
    <property type="match status" value="1"/>
</dbReference>
<dbReference type="SUPFAM" id="SSF116734">
    <property type="entry name" value="DNA methylase specificity domain"/>
    <property type="match status" value="2"/>
</dbReference>
<dbReference type="InterPro" id="IPR000055">
    <property type="entry name" value="Restrct_endonuc_typeI_TRD"/>
</dbReference>
<name>A0ABS9D9M9_9ALTE</name>
<dbReference type="GO" id="GO:0004519">
    <property type="term" value="F:endonuclease activity"/>
    <property type="evidence" value="ECO:0007669"/>
    <property type="project" value="UniProtKB-KW"/>
</dbReference>
<keyword evidence="6" id="KW-1185">Reference proteome</keyword>
<dbReference type="InterPro" id="IPR052021">
    <property type="entry name" value="Type-I_RS_S_subunit"/>
</dbReference>
<dbReference type="PANTHER" id="PTHR30408">
    <property type="entry name" value="TYPE-1 RESTRICTION ENZYME ECOKI SPECIFICITY PROTEIN"/>
    <property type="match status" value="1"/>
</dbReference>